<dbReference type="AlphaFoldDB" id="A0ABC8VDP7"/>
<name>A0ABC8VDP7_9POAL</name>
<evidence type="ECO:0000256" key="1">
    <source>
        <dbReference type="SAM" id="MobiDB-lite"/>
    </source>
</evidence>
<gene>
    <name evidence="2" type="ORF">URODEC1_LOCUS1892</name>
</gene>
<sequence length="205" mass="23506">MAAVEESFTGEQCSLEKAGVDVPPSKRKAESSAGEECSLEERASKRIDRCSQVEKEEVAPVIAGDKGEEAPAKKMWRLPQEEINWILAQSNEPVCTEFRDLKRANPSLVPSPEEQKDESTVLLYTCARECYEDEERFAKFQAWVRCEYASKGFVEVDYDYFGERAEAIRLSNEARDEVFKDWDLSSDSEDDYVSKLVKRKIRSFF</sequence>
<dbReference type="EMBL" id="OZ075111">
    <property type="protein sequence ID" value="CAL4887704.1"/>
    <property type="molecule type" value="Genomic_DNA"/>
</dbReference>
<evidence type="ECO:0000313" key="2">
    <source>
        <dbReference type="EMBL" id="CAL4887704.1"/>
    </source>
</evidence>
<accession>A0ABC8VDP7</accession>
<dbReference type="Proteomes" id="UP001497457">
    <property type="component" value="Chromosome 1b"/>
</dbReference>
<organism evidence="2 3">
    <name type="scientific">Urochloa decumbens</name>
    <dbReference type="NCBI Taxonomy" id="240449"/>
    <lineage>
        <taxon>Eukaryota</taxon>
        <taxon>Viridiplantae</taxon>
        <taxon>Streptophyta</taxon>
        <taxon>Embryophyta</taxon>
        <taxon>Tracheophyta</taxon>
        <taxon>Spermatophyta</taxon>
        <taxon>Magnoliopsida</taxon>
        <taxon>Liliopsida</taxon>
        <taxon>Poales</taxon>
        <taxon>Poaceae</taxon>
        <taxon>PACMAD clade</taxon>
        <taxon>Panicoideae</taxon>
        <taxon>Panicodae</taxon>
        <taxon>Paniceae</taxon>
        <taxon>Melinidinae</taxon>
        <taxon>Urochloa</taxon>
    </lineage>
</organism>
<feature type="region of interest" description="Disordered" evidence="1">
    <location>
        <begin position="15"/>
        <end position="44"/>
    </location>
</feature>
<protein>
    <submittedName>
        <fullName evidence="2">Uncharacterized protein</fullName>
    </submittedName>
</protein>
<keyword evidence="3" id="KW-1185">Reference proteome</keyword>
<reference evidence="2" key="1">
    <citation type="submission" date="2024-10" db="EMBL/GenBank/DDBJ databases">
        <authorList>
            <person name="Ryan C."/>
        </authorList>
    </citation>
    <scope>NUCLEOTIDE SEQUENCE [LARGE SCALE GENOMIC DNA]</scope>
</reference>
<dbReference type="PANTHER" id="PTHR35166">
    <property type="entry name" value="OS05G0193700 PROTEIN-RELATED"/>
    <property type="match status" value="1"/>
</dbReference>
<evidence type="ECO:0000313" key="3">
    <source>
        <dbReference type="Proteomes" id="UP001497457"/>
    </source>
</evidence>
<dbReference type="PANTHER" id="PTHR35166:SF15">
    <property type="entry name" value="OS05G0193700 PROTEIN"/>
    <property type="match status" value="1"/>
</dbReference>
<proteinExistence type="predicted"/>